<organism evidence="3">
    <name type="scientific">Pontimicrobium sp. SW4</name>
    <dbReference type="NCBI Taxonomy" id="3153519"/>
    <lineage>
        <taxon>Bacteria</taxon>
        <taxon>Pseudomonadati</taxon>
        <taxon>Bacteroidota</taxon>
        <taxon>Flavobacteriia</taxon>
        <taxon>Flavobacteriales</taxon>
        <taxon>Flavobacteriaceae</taxon>
        <taxon>Pontimicrobium</taxon>
    </lineage>
</organism>
<dbReference type="PROSITE" id="PS51257">
    <property type="entry name" value="PROKAR_LIPOPROTEIN"/>
    <property type="match status" value="1"/>
</dbReference>
<dbReference type="SUPFAM" id="SSF51556">
    <property type="entry name" value="Metallo-dependent hydrolases"/>
    <property type="match status" value="1"/>
</dbReference>
<proteinExistence type="predicted"/>
<gene>
    <name evidence="3" type="ORF">ABGB03_11560</name>
</gene>
<dbReference type="InterPro" id="IPR033932">
    <property type="entry name" value="YtcJ-like"/>
</dbReference>
<keyword evidence="1" id="KW-0732">Signal</keyword>
<dbReference type="PANTHER" id="PTHR22642">
    <property type="entry name" value="IMIDAZOLONEPROPIONASE"/>
    <property type="match status" value="1"/>
</dbReference>
<dbReference type="AlphaFoldDB" id="A0AAU7BQM7"/>
<feature type="chain" id="PRO_5043772694" evidence="1">
    <location>
        <begin position="20"/>
        <end position="574"/>
    </location>
</feature>
<dbReference type="InterPro" id="IPR011059">
    <property type="entry name" value="Metal-dep_hydrolase_composite"/>
</dbReference>
<dbReference type="RefSeq" id="WP_347922721.1">
    <property type="nucleotide sequence ID" value="NZ_CP157199.1"/>
</dbReference>
<reference evidence="3" key="1">
    <citation type="submission" date="2024-05" db="EMBL/GenBank/DDBJ databases">
        <title>Pontimicrobium maritimus sp. nov., isolated form sea water.</title>
        <authorList>
            <person name="Muhammad N."/>
            <person name="Vuong T.Q."/>
            <person name="Han H.L."/>
            <person name="Kim S.-G."/>
        </authorList>
    </citation>
    <scope>NUCLEOTIDE SEQUENCE</scope>
    <source>
        <strain evidence="3">SW4</strain>
    </source>
</reference>
<evidence type="ECO:0000313" key="3">
    <source>
        <dbReference type="EMBL" id="XBG60492.1"/>
    </source>
</evidence>
<dbReference type="Gene3D" id="3.20.20.140">
    <property type="entry name" value="Metal-dependent hydrolases"/>
    <property type="match status" value="1"/>
</dbReference>
<dbReference type="GO" id="GO:0016810">
    <property type="term" value="F:hydrolase activity, acting on carbon-nitrogen (but not peptide) bonds"/>
    <property type="evidence" value="ECO:0007669"/>
    <property type="project" value="InterPro"/>
</dbReference>
<accession>A0AAU7BQM7</accession>
<dbReference type="PANTHER" id="PTHR22642:SF2">
    <property type="entry name" value="PROTEIN LONG AFTER FAR-RED 3"/>
    <property type="match status" value="1"/>
</dbReference>
<sequence>MKNILWLIVVILFSCSSNSKLDIADTVITNARVYTLSWDDPSLDGVPAQNASIKNDVWQPDAQAIAIKNGLIQFVGSNEEIQKYIGENTKIVDAKNAFVVPGLIESHGHVHEIGEKSEMVALNNLSGDEIIEAIYQKSLQIPVGEWIIGYGWDEAEFANEYPDMIALSNKVKNHPVALQGLRGFGAMGNALAFELAEITTETVATDGGEILKDEKGNLKYVLLNHAKNLLDNKIPKKTLEQRGRILKYGLNHLASLGYTTAHHAGVVKEWMEGYEDLDSRNELLLRTQIFVAARMHNIELVEEWVEKGPTSSDSAFLQVKTFKAYYDGSLGSRGANFLEDYSDQPGHKGVASTDYGFHEGLIKKALDAGFQLAIHCIGDKANREVLDLYDDYFKEHPESRDLRHRIEHAQIIHPDDFTRFKDLNIVASLEPGHAVEDMPWAIDRVGEERIKGGYAWRSLRKAGATVIFNSDYAGTDPSFFYGAYCAITKQKRDDDKQWFPEQVFTPEETLRAYTIWAAYASKQEHLTGTIEKGKWADFTFMDMDVLNIGNTNPNQLLNGQILKTMVNGKVVYEK</sequence>
<feature type="domain" description="Amidohydrolase 3" evidence="2">
    <location>
        <begin position="90"/>
        <end position="572"/>
    </location>
</feature>
<dbReference type="Gene3D" id="3.10.310.70">
    <property type="match status" value="1"/>
</dbReference>
<protein>
    <submittedName>
        <fullName evidence="3">Amidohydrolase family protein</fullName>
    </submittedName>
</protein>
<dbReference type="Pfam" id="PF07969">
    <property type="entry name" value="Amidohydro_3"/>
    <property type="match status" value="1"/>
</dbReference>
<dbReference type="InterPro" id="IPR013108">
    <property type="entry name" value="Amidohydro_3"/>
</dbReference>
<dbReference type="Gene3D" id="2.30.40.10">
    <property type="entry name" value="Urease, subunit C, domain 1"/>
    <property type="match status" value="1"/>
</dbReference>
<feature type="signal peptide" evidence="1">
    <location>
        <begin position="1"/>
        <end position="19"/>
    </location>
</feature>
<evidence type="ECO:0000259" key="2">
    <source>
        <dbReference type="Pfam" id="PF07969"/>
    </source>
</evidence>
<evidence type="ECO:0000256" key="1">
    <source>
        <dbReference type="SAM" id="SignalP"/>
    </source>
</evidence>
<dbReference type="SUPFAM" id="SSF51338">
    <property type="entry name" value="Composite domain of metallo-dependent hydrolases"/>
    <property type="match status" value="1"/>
</dbReference>
<name>A0AAU7BQM7_9FLAO</name>
<dbReference type="EMBL" id="CP157199">
    <property type="protein sequence ID" value="XBG60492.1"/>
    <property type="molecule type" value="Genomic_DNA"/>
</dbReference>
<dbReference type="InterPro" id="IPR032466">
    <property type="entry name" value="Metal_Hydrolase"/>
</dbReference>
<dbReference type="CDD" id="cd01300">
    <property type="entry name" value="YtcJ_like"/>
    <property type="match status" value="1"/>
</dbReference>